<comment type="caution">
    <text evidence="2">The sequence shown here is derived from an EMBL/GenBank/DDBJ whole genome shotgun (WGS) entry which is preliminary data.</text>
</comment>
<proteinExistence type="predicted"/>
<dbReference type="Proteomes" id="UP001372338">
    <property type="component" value="Unassembled WGS sequence"/>
</dbReference>
<protein>
    <submittedName>
        <fullName evidence="2">Uncharacterized protein</fullName>
    </submittedName>
</protein>
<organism evidence="2 3">
    <name type="scientific">Crotalaria pallida</name>
    <name type="common">Smooth rattlebox</name>
    <name type="synonym">Crotalaria striata</name>
    <dbReference type="NCBI Taxonomy" id="3830"/>
    <lineage>
        <taxon>Eukaryota</taxon>
        <taxon>Viridiplantae</taxon>
        <taxon>Streptophyta</taxon>
        <taxon>Embryophyta</taxon>
        <taxon>Tracheophyta</taxon>
        <taxon>Spermatophyta</taxon>
        <taxon>Magnoliopsida</taxon>
        <taxon>eudicotyledons</taxon>
        <taxon>Gunneridae</taxon>
        <taxon>Pentapetalae</taxon>
        <taxon>rosids</taxon>
        <taxon>fabids</taxon>
        <taxon>Fabales</taxon>
        <taxon>Fabaceae</taxon>
        <taxon>Papilionoideae</taxon>
        <taxon>50 kb inversion clade</taxon>
        <taxon>genistoids sensu lato</taxon>
        <taxon>core genistoids</taxon>
        <taxon>Crotalarieae</taxon>
        <taxon>Crotalaria</taxon>
    </lineage>
</organism>
<name>A0AAN9EF36_CROPI</name>
<gene>
    <name evidence="2" type="ORF">RIF29_29620</name>
</gene>
<sequence length="147" mass="16653">MQGEETNVFCCDQVFIKAKITGSDEMIERNDLDTTNFGKQGFVDAPLDQSKMDAADASIPAIQGERKTTHLPPTNKEQESLDSQMINDRDLFPMGPFDRNTYPNTPFPEIRMFFSVCTPQCYTAILHSRILVYRDNLLSSNNESAFD</sequence>
<evidence type="ECO:0000256" key="1">
    <source>
        <dbReference type="SAM" id="MobiDB-lite"/>
    </source>
</evidence>
<keyword evidence="3" id="KW-1185">Reference proteome</keyword>
<accession>A0AAN9EF36</accession>
<evidence type="ECO:0000313" key="3">
    <source>
        <dbReference type="Proteomes" id="UP001372338"/>
    </source>
</evidence>
<evidence type="ECO:0000313" key="2">
    <source>
        <dbReference type="EMBL" id="KAK7256182.1"/>
    </source>
</evidence>
<reference evidence="2 3" key="1">
    <citation type="submission" date="2024-01" db="EMBL/GenBank/DDBJ databases">
        <title>The genomes of 5 underutilized Papilionoideae crops provide insights into root nodulation and disease resistanc.</title>
        <authorList>
            <person name="Yuan L."/>
        </authorList>
    </citation>
    <scope>NUCLEOTIDE SEQUENCE [LARGE SCALE GENOMIC DNA]</scope>
    <source>
        <strain evidence="2">ZHUSHIDOU_FW_LH</strain>
        <tissue evidence="2">Leaf</tissue>
    </source>
</reference>
<dbReference type="AlphaFoldDB" id="A0AAN9EF36"/>
<dbReference type="EMBL" id="JAYWIO010000006">
    <property type="protein sequence ID" value="KAK7256182.1"/>
    <property type="molecule type" value="Genomic_DNA"/>
</dbReference>
<feature type="region of interest" description="Disordered" evidence="1">
    <location>
        <begin position="63"/>
        <end position="84"/>
    </location>
</feature>